<protein>
    <recommendedName>
        <fullName evidence="2">TauD/TfdA-like domain-containing protein</fullName>
    </recommendedName>
</protein>
<dbReference type="InterPro" id="IPR042098">
    <property type="entry name" value="TauD-like_sf"/>
</dbReference>
<dbReference type="PANTHER" id="PTHR10696">
    <property type="entry name" value="GAMMA-BUTYROBETAINE HYDROXYLASE-RELATED"/>
    <property type="match status" value="1"/>
</dbReference>
<dbReference type="Gene3D" id="3.60.130.10">
    <property type="entry name" value="Clavaminate synthase-like"/>
    <property type="match status" value="1"/>
</dbReference>
<comment type="caution">
    <text evidence="3">The sequence shown here is derived from an EMBL/GenBank/DDBJ whole genome shotgun (WGS) entry which is preliminary data.</text>
</comment>
<name>A0ABQ8HLV9_9ROSI</name>
<accession>A0ABQ8HLV9</accession>
<proteinExistence type="predicted"/>
<evidence type="ECO:0000256" key="1">
    <source>
        <dbReference type="ARBA" id="ARBA00023002"/>
    </source>
</evidence>
<keyword evidence="1" id="KW-0560">Oxidoreductase</keyword>
<sequence>MGGQIHLWETSFLGEECICGCVRGYFILRLLLRQHDTETDEKNHQFQVQLFTIKKLICNTKLENGKHKYFSNTETAMTDHHHYHHFTEIQIPQQRYYNSIPFPSVLSTDSTTKATQLLTETVKSQKPFLESLLHKTGAVLFRGFDDVRTAEDFNDVVEAFGYEEFLYDGVAIRTNVVGRVVTANESLPEEKIPFHHEMTRGPGIPSKLFFFCEVEPSSGGETPIVLSHIVYARMKHKYPELVEKLEEHGLIYTRILGDDDDYSSPSGRSWKSVFLTEDKSVAEERAAKVGHKLEWMEGGVKRLMGPVPAIKYDKSRQHKIWFVSVAGWEDMMENNGSTFGDGTPLPADFRHECLRILEEECVAIPWQRGDVLLLDNFAVLHARRPSKAPRRVLASLCK</sequence>
<reference evidence="3 4" key="1">
    <citation type="submission" date="2021-02" db="EMBL/GenBank/DDBJ databases">
        <title>Plant Genome Project.</title>
        <authorList>
            <person name="Zhang R.-G."/>
        </authorList>
    </citation>
    <scope>NUCLEOTIDE SEQUENCE [LARGE SCALE GENOMIC DNA]</scope>
    <source>
        <tissue evidence="3">Leaves</tissue>
    </source>
</reference>
<dbReference type="Proteomes" id="UP000827721">
    <property type="component" value="Unassembled WGS sequence"/>
</dbReference>
<dbReference type="Pfam" id="PF02668">
    <property type="entry name" value="TauD"/>
    <property type="match status" value="1"/>
</dbReference>
<organism evidence="3 4">
    <name type="scientific">Xanthoceras sorbifolium</name>
    <dbReference type="NCBI Taxonomy" id="99658"/>
    <lineage>
        <taxon>Eukaryota</taxon>
        <taxon>Viridiplantae</taxon>
        <taxon>Streptophyta</taxon>
        <taxon>Embryophyta</taxon>
        <taxon>Tracheophyta</taxon>
        <taxon>Spermatophyta</taxon>
        <taxon>Magnoliopsida</taxon>
        <taxon>eudicotyledons</taxon>
        <taxon>Gunneridae</taxon>
        <taxon>Pentapetalae</taxon>
        <taxon>rosids</taxon>
        <taxon>malvids</taxon>
        <taxon>Sapindales</taxon>
        <taxon>Sapindaceae</taxon>
        <taxon>Xanthoceroideae</taxon>
        <taxon>Xanthoceras</taxon>
    </lineage>
</organism>
<evidence type="ECO:0000259" key="2">
    <source>
        <dbReference type="Pfam" id="PF02668"/>
    </source>
</evidence>
<dbReference type="InterPro" id="IPR050411">
    <property type="entry name" value="AlphaKG_dependent_hydroxylases"/>
</dbReference>
<dbReference type="EMBL" id="JAFEMO010000009">
    <property type="protein sequence ID" value="KAH7565325.1"/>
    <property type="molecule type" value="Genomic_DNA"/>
</dbReference>
<keyword evidence="4" id="KW-1185">Reference proteome</keyword>
<dbReference type="InterPro" id="IPR003819">
    <property type="entry name" value="TauD/TfdA-like"/>
</dbReference>
<feature type="domain" description="TauD/TfdA-like" evidence="2">
    <location>
        <begin position="124"/>
        <end position="393"/>
    </location>
</feature>
<dbReference type="PANTHER" id="PTHR10696:SF21">
    <property type="entry name" value="TAUD_TFDA-LIKE DOMAIN-CONTAINING PROTEIN"/>
    <property type="match status" value="1"/>
</dbReference>
<evidence type="ECO:0000313" key="4">
    <source>
        <dbReference type="Proteomes" id="UP000827721"/>
    </source>
</evidence>
<dbReference type="SUPFAM" id="SSF51197">
    <property type="entry name" value="Clavaminate synthase-like"/>
    <property type="match status" value="1"/>
</dbReference>
<evidence type="ECO:0000313" key="3">
    <source>
        <dbReference type="EMBL" id="KAH7565325.1"/>
    </source>
</evidence>
<gene>
    <name evidence="3" type="ORF">JRO89_XS09G0187300</name>
</gene>